<dbReference type="PANTHER" id="PTHR36836">
    <property type="entry name" value="COLANIC ACID BIOSYNTHESIS PROTEIN WCAK"/>
    <property type="match status" value="1"/>
</dbReference>
<dbReference type="RefSeq" id="WP_320384294.1">
    <property type="nucleotide sequence ID" value="NZ_JAROCA020000001.1"/>
</dbReference>
<dbReference type="GO" id="GO:0016740">
    <property type="term" value="F:transferase activity"/>
    <property type="evidence" value="ECO:0007669"/>
    <property type="project" value="UniProtKB-KW"/>
</dbReference>
<dbReference type="Pfam" id="PF04230">
    <property type="entry name" value="PS_pyruv_trans"/>
    <property type="match status" value="1"/>
</dbReference>
<gene>
    <name evidence="2" type="ORF">P5G51_004320</name>
</gene>
<keyword evidence="3" id="KW-1185">Reference proteome</keyword>
<name>A0ABU5CFU5_9BACI</name>
<evidence type="ECO:0000313" key="3">
    <source>
        <dbReference type="Proteomes" id="UP001228376"/>
    </source>
</evidence>
<keyword evidence="2" id="KW-0808">Transferase</keyword>
<proteinExistence type="predicted"/>
<organism evidence="2 3">
    <name type="scientific">Tigheibacillus jepli</name>
    <dbReference type="NCBI Taxonomy" id="3035914"/>
    <lineage>
        <taxon>Bacteria</taxon>
        <taxon>Bacillati</taxon>
        <taxon>Bacillota</taxon>
        <taxon>Bacilli</taxon>
        <taxon>Bacillales</taxon>
        <taxon>Bacillaceae</taxon>
        <taxon>Tigheibacillus</taxon>
    </lineage>
</organism>
<sequence>MLHLAKKCDAVVQIGGSLFMETKHWHAEWQKTADIRKASMAFFLLGSNFGPFQQKLFYQKYKQLFATYTDICFRETYSYHLFATLENVRAAPDIVFSLPVPEQSAGQAQPINARPKLVISVIKPSIRPHLAAFDDIYYEKMREIAIYFIHAGFAVTFAAFCSYEGDELAMQSITSGIPETYMSDISTYVHQSNPAETIRLLNQASIIIASRFHAMIVGWVLEKPVFPIIYSKKMTNVMDDIGFTGSSVDFEQLQALEPTTILKQMTDGAPDIGKQRQQAQNHFAMLDAFLQEE</sequence>
<evidence type="ECO:0000313" key="2">
    <source>
        <dbReference type="EMBL" id="MDY0404729.1"/>
    </source>
</evidence>
<dbReference type="InterPro" id="IPR007345">
    <property type="entry name" value="Polysacch_pyruvyl_Trfase"/>
</dbReference>
<dbReference type="EMBL" id="JAROCA020000001">
    <property type="protein sequence ID" value="MDY0404729.1"/>
    <property type="molecule type" value="Genomic_DNA"/>
</dbReference>
<reference evidence="2 3" key="1">
    <citation type="submission" date="2023-10" db="EMBL/GenBank/DDBJ databases">
        <title>179-bfca-hs.</title>
        <authorList>
            <person name="Miliotis G."/>
            <person name="Sengupta P."/>
            <person name="Hameed A."/>
            <person name="Chuvochina M."/>
            <person name="Mcdonagh F."/>
            <person name="Simpson A.C."/>
            <person name="Singh N.K."/>
            <person name="Rekha P.D."/>
            <person name="Raman K."/>
            <person name="Hugenholtz P."/>
            <person name="Venkateswaran K."/>
        </authorList>
    </citation>
    <scope>NUCLEOTIDE SEQUENCE [LARGE SCALE GENOMIC DNA]</scope>
    <source>
        <strain evidence="2 3">179-BFC-A-HS</strain>
    </source>
</reference>
<evidence type="ECO:0000259" key="1">
    <source>
        <dbReference type="Pfam" id="PF04230"/>
    </source>
</evidence>
<feature type="domain" description="Polysaccharide pyruvyl transferase" evidence="1">
    <location>
        <begin position="8"/>
        <end position="231"/>
    </location>
</feature>
<dbReference type="Proteomes" id="UP001228376">
    <property type="component" value="Unassembled WGS sequence"/>
</dbReference>
<dbReference type="PANTHER" id="PTHR36836:SF1">
    <property type="entry name" value="COLANIC ACID BIOSYNTHESIS PROTEIN WCAK"/>
    <property type="match status" value="1"/>
</dbReference>
<protein>
    <submittedName>
        <fullName evidence="2">Polysaccharide pyruvyl transferase family protein</fullName>
    </submittedName>
</protein>
<accession>A0ABU5CFU5</accession>
<comment type="caution">
    <text evidence="2">The sequence shown here is derived from an EMBL/GenBank/DDBJ whole genome shotgun (WGS) entry which is preliminary data.</text>
</comment>